<feature type="compositionally biased region" description="Polar residues" evidence="5">
    <location>
        <begin position="21"/>
        <end position="35"/>
    </location>
</feature>
<accession>A0A9P3H6H1</accession>
<dbReference type="InterPro" id="IPR001680">
    <property type="entry name" value="WD40_rpt"/>
</dbReference>
<protein>
    <submittedName>
        <fullName evidence="6">Uncharacterized protein</fullName>
    </submittedName>
</protein>
<keyword evidence="7" id="KW-1185">Reference proteome</keyword>
<dbReference type="PRINTS" id="PR00320">
    <property type="entry name" value="GPROTEINBRPT"/>
</dbReference>
<dbReference type="GO" id="GO:0043130">
    <property type="term" value="F:ubiquitin binding"/>
    <property type="evidence" value="ECO:0007669"/>
    <property type="project" value="TreeGrafter"/>
</dbReference>
<feature type="repeat" description="WD" evidence="4">
    <location>
        <begin position="225"/>
        <end position="264"/>
    </location>
</feature>
<evidence type="ECO:0000256" key="2">
    <source>
        <dbReference type="ARBA" id="ARBA00022574"/>
    </source>
</evidence>
<dbReference type="GO" id="GO:0005634">
    <property type="term" value="C:nucleus"/>
    <property type="evidence" value="ECO:0007669"/>
    <property type="project" value="TreeGrafter"/>
</dbReference>
<evidence type="ECO:0000256" key="1">
    <source>
        <dbReference type="ARBA" id="ARBA00022490"/>
    </source>
</evidence>
<dbReference type="InterPro" id="IPR019775">
    <property type="entry name" value="WD40_repeat_CS"/>
</dbReference>
<reference evidence="6" key="2">
    <citation type="journal article" date="2022" name="Microbiol. Resour. Announc.">
        <title>Whole-Genome Sequence of Entomortierella parvispora E1425, a Mucoromycotan Fungus Associated with Burkholderiaceae-Related Endosymbiotic Bacteria.</title>
        <authorList>
            <person name="Herlambang A."/>
            <person name="Guo Y."/>
            <person name="Takashima Y."/>
            <person name="Narisawa K."/>
            <person name="Ohta H."/>
            <person name="Nishizawa T."/>
        </authorList>
    </citation>
    <scope>NUCLEOTIDE SEQUENCE</scope>
    <source>
        <strain evidence="6">E1425</strain>
    </source>
</reference>
<feature type="region of interest" description="Disordered" evidence="5">
    <location>
        <begin position="1"/>
        <end position="61"/>
    </location>
</feature>
<evidence type="ECO:0000313" key="7">
    <source>
        <dbReference type="Proteomes" id="UP000827284"/>
    </source>
</evidence>
<dbReference type="OrthoDB" id="190105at2759"/>
<dbReference type="SMART" id="SM00320">
    <property type="entry name" value="WD40"/>
    <property type="match status" value="7"/>
</dbReference>
<dbReference type="GO" id="GO:0043161">
    <property type="term" value="P:proteasome-mediated ubiquitin-dependent protein catabolic process"/>
    <property type="evidence" value="ECO:0007669"/>
    <property type="project" value="TreeGrafter"/>
</dbReference>
<dbReference type="GO" id="GO:0010992">
    <property type="term" value="P:ubiquitin recycling"/>
    <property type="evidence" value="ECO:0007669"/>
    <property type="project" value="TreeGrafter"/>
</dbReference>
<dbReference type="CDD" id="cd00200">
    <property type="entry name" value="WD40"/>
    <property type="match status" value="1"/>
</dbReference>
<dbReference type="SUPFAM" id="SSF50978">
    <property type="entry name" value="WD40 repeat-like"/>
    <property type="match status" value="1"/>
</dbReference>
<dbReference type="PROSITE" id="PS00678">
    <property type="entry name" value="WD_REPEATS_1"/>
    <property type="match status" value="2"/>
</dbReference>
<dbReference type="Proteomes" id="UP000827284">
    <property type="component" value="Unassembled WGS sequence"/>
</dbReference>
<sequence length="431" mass="47221">MITPLLGDQISGTNSGDGGLYSSQASQDAAETTPGNAVEDKRQKEEMDVEGTLSPWTPDQQIRGNWNQDWAQFKGHESYSLTCMQIDADRIVAGYDDMTIEVTDIRSGKKLHQLEGHEGGVWSLEFVGNTLVTGATDRTVRVWDLERGVCTHVFRHHLSTVRCLQIVMPVNVNSDPKGVPRYEPEFPVVVSGSRDSTLVVWLLPNPELNGHRSPTDMDSWLLHSLTGHTSSVRALAAEGCTAISGSYDTTVCVWNICTGALVHRLQGHTQKIYSVALDRARHICMSGSMDDDVRVWSLEDGTCLHVLKGHESLVGLLSLCPGPGLLISAAGDSTLRIWDPVQGICLHTLTGHDAAITSFHHDDSKIISGSDGAIKLWDIKSGKFVRNLMTGIDAVWQVKLDKRRCVAAVRRLNADSNVQSNTFIEVLDYGV</sequence>
<dbReference type="PANTHER" id="PTHR19849:SF0">
    <property type="entry name" value="PHOSPHOLIPASE A-2-ACTIVATING PROTEIN"/>
    <property type="match status" value="1"/>
</dbReference>
<organism evidence="6 7">
    <name type="scientific">Entomortierella parvispora</name>
    <dbReference type="NCBI Taxonomy" id="205924"/>
    <lineage>
        <taxon>Eukaryota</taxon>
        <taxon>Fungi</taxon>
        <taxon>Fungi incertae sedis</taxon>
        <taxon>Mucoromycota</taxon>
        <taxon>Mortierellomycotina</taxon>
        <taxon>Mortierellomycetes</taxon>
        <taxon>Mortierellales</taxon>
        <taxon>Mortierellaceae</taxon>
        <taxon>Entomortierella</taxon>
    </lineage>
</organism>
<dbReference type="PROSITE" id="PS50294">
    <property type="entry name" value="WD_REPEATS_REGION"/>
    <property type="match status" value="3"/>
</dbReference>
<evidence type="ECO:0000256" key="4">
    <source>
        <dbReference type="PROSITE-ProRule" id="PRU00221"/>
    </source>
</evidence>
<feature type="repeat" description="WD" evidence="4">
    <location>
        <begin position="114"/>
        <end position="153"/>
    </location>
</feature>
<dbReference type="Gene3D" id="2.130.10.10">
    <property type="entry name" value="YVTN repeat-like/Quinoprotein amine dehydrogenase"/>
    <property type="match status" value="1"/>
</dbReference>
<keyword evidence="1" id="KW-0963">Cytoplasm</keyword>
<proteinExistence type="predicted"/>
<evidence type="ECO:0000256" key="5">
    <source>
        <dbReference type="SAM" id="MobiDB-lite"/>
    </source>
</evidence>
<dbReference type="PANTHER" id="PTHR19849">
    <property type="entry name" value="PHOSPHOLIPASE A-2-ACTIVATING PROTEIN"/>
    <property type="match status" value="1"/>
</dbReference>
<dbReference type="AlphaFoldDB" id="A0A9P3H6H1"/>
<gene>
    <name evidence="6" type="ORF">EMPS_03275</name>
</gene>
<keyword evidence="2 4" id="KW-0853">WD repeat</keyword>
<reference evidence="6" key="1">
    <citation type="submission" date="2021-11" db="EMBL/GenBank/DDBJ databases">
        <authorList>
            <person name="Herlambang A."/>
            <person name="Guo Y."/>
            <person name="Takashima Y."/>
            <person name="Nishizawa T."/>
        </authorList>
    </citation>
    <scope>NUCLEOTIDE SEQUENCE</scope>
    <source>
        <strain evidence="6">E1425</strain>
    </source>
</reference>
<comment type="caution">
    <text evidence="6">The sequence shown here is derived from an EMBL/GenBank/DDBJ whole genome shotgun (WGS) entry which is preliminary data.</text>
</comment>
<feature type="repeat" description="WD" evidence="4">
    <location>
        <begin position="265"/>
        <end position="306"/>
    </location>
</feature>
<feature type="repeat" description="WD" evidence="4">
    <location>
        <begin position="349"/>
        <end position="387"/>
    </location>
</feature>
<evidence type="ECO:0000256" key="3">
    <source>
        <dbReference type="ARBA" id="ARBA00022737"/>
    </source>
</evidence>
<dbReference type="InterPro" id="IPR015943">
    <property type="entry name" value="WD40/YVTN_repeat-like_dom_sf"/>
</dbReference>
<dbReference type="InterPro" id="IPR036322">
    <property type="entry name" value="WD40_repeat_dom_sf"/>
</dbReference>
<dbReference type="InterPro" id="IPR020472">
    <property type="entry name" value="WD40_PAC1"/>
</dbReference>
<dbReference type="EMBL" id="BQFW01000004">
    <property type="protein sequence ID" value="GJJ70925.1"/>
    <property type="molecule type" value="Genomic_DNA"/>
</dbReference>
<name>A0A9P3H6H1_9FUNG</name>
<dbReference type="GO" id="GO:0005737">
    <property type="term" value="C:cytoplasm"/>
    <property type="evidence" value="ECO:0007669"/>
    <property type="project" value="TreeGrafter"/>
</dbReference>
<feature type="repeat" description="WD" evidence="4">
    <location>
        <begin position="307"/>
        <end position="339"/>
    </location>
</feature>
<dbReference type="Pfam" id="PF00400">
    <property type="entry name" value="WD40"/>
    <property type="match status" value="6"/>
</dbReference>
<evidence type="ECO:0000313" key="6">
    <source>
        <dbReference type="EMBL" id="GJJ70925.1"/>
    </source>
</evidence>
<dbReference type="PROSITE" id="PS50082">
    <property type="entry name" value="WD_REPEATS_2"/>
    <property type="match status" value="5"/>
</dbReference>
<keyword evidence="3" id="KW-0677">Repeat</keyword>